<sequence>MSLRTIGCSALRPSHRSLCAFLAPGVNTLISYVPGPKRILPSDKSNAESNSSFLLSSRLPVSYHRRRSFVRFVTCDRGFDKTDPADYAALTDDFEVLKTKSRKPIERLGGYSIKGNGVAVISAVASKPSPLVLKCPVHRTCWSGEIRLFDLQSHHALHSFRIWRPLTDKVVRTDRSQRFRQWPASKRPDISYQTPVGGAPVVGLTAFTLAAGVPATGEPEIPRK</sequence>
<keyword evidence="2" id="KW-1185">Reference proteome</keyword>
<proteinExistence type="predicted"/>
<name>A0ABR3XN16_9PEZI</name>
<reference evidence="1 2" key="1">
    <citation type="journal article" date="2024" name="Commun. Biol.">
        <title>Comparative genomic analysis of thermophilic fungi reveals convergent evolutionary adaptations and gene losses.</title>
        <authorList>
            <person name="Steindorff A.S."/>
            <person name="Aguilar-Pontes M.V."/>
            <person name="Robinson A.J."/>
            <person name="Andreopoulos B."/>
            <person name="LaButti K."/>
            <person name="Kuo A."/>
            <person name="Mondo S."/>
            <person name="Riley R."/>
            <person name="Otillar R."/>
            <person name="Haridas S."/>
            <person name="Lipzen A."/>
            <person name="Grimwood J."/>
            <person name="Schmutz J."/>
            <person name="Clum A."/>
            <person name="Reid I.D."/>
            <person name="Moisan M.C."/>
            <person name="Butler G."/>
            <person name="Nguyen T.T.M."/>
            <person name="Dewar K."/>
            <person name="Conant G."/>
            <person name="Drula E."/>
            <person name="Henrissat B."/>
            <person name="Hansel C."/>
            <person name="Singer S."/>
            <person name="Hutchinson M.I."/>
            <person name="de Vries R.P."/>
            <person name="Natvig D.O."/>
            <person name="Powell A.J."/>
            <person name="Tsang A."/>
            <person name="Grigoriev I.V."/>
        </authorList>
    </citation>
    <scope>NUCLEOTIDE SEQUENCE [LARGE SCALE GENOMIC DNA]</scope>
    <source>
        <strain evidence="1 2">ATCC 24622</strain>
    </source>
</reference>
<evidence type="ECO:0000313" key="1">
    <source>
        <dbReference type="EMBL" id="KAL1877375.1"/>
    </source>
</evidence>
<organism evidence="1 2">
    <name type="scientific">Phialemonium thermophilum</name>
    <dbReference type="NCBI Taxonomy" id="223376"/>
    <lineage>
        <taxon>Eukaryota</taxon>
        <taxon>Fungi</taxon>
        <taxon>Dikarya</taxon>
        <taxon>Ascomycota</taxon>
        <taxon>Pezizomycotina</taxon>
        <taxon>Sordariomycetes</taxon>
        <taxon>Sordariomycetidae</taxon>
        <taxon>Cephalothecales</taxon>
        <taxon>Cephalothecaceae</taxon>
        <taxon>Phialemonium</taxon>
    </lineage>
</organism>
<dbReference type="EMBL" id="JAZHXJ010000065">
    <property type="protein sequence ID" value="KAL1877375.1"/>
    <property type="molecule type" value="Genomic_DNA"/>
</dbReference>
<dbReference type="Proteomes" id="UP001586593">
    <property type="component" value="Unassembled WGS sequence"/>
</dbReference>
<evidence type="ECO:0000313" key="2">
    <source>
        <dbReference type="Proteomes" id="UP001586593"/>
    </source>
</evidence>
<gene>
    <name evidence="1" type="ORF">VTK73DRAFT_8670</name>
</gene>
<comment type="caution">
    <text evidence="1">The sequence shown here is derived from an EMBL/GenBank/DDBJ whole genome shotgun (WGS) entry which is preliminary data.</text>
</comment>
<accession>A0ABR3XN16</accession>
<protein>
    <submittedName>
        <fullName evidence="1">Uncharacterized protein</fullName>
    </submittedName>
</protein>